<dbReference type="GO" id="GO:0005634">
    <property type="term" value="C:nucleus"/>
    <property type="evidence" value="ECO:0007669"/>
    <property type="project" value="TreeGrafter"/>
</dbReference>
<dbReference type="GO" id="GO:0060090">
    <property type="term" value="F:molecular adaptor activity"/>
    <property type="evidence" value="ECO:0007669"/>
    <property type="project" value="InterPro"/>
</dbReference>
<comment type="subcellular location">
    <subcellularLocation>
        <location evidence="1">Cytoplasm</location>
    </subcellularLocation>
</comment>
<keyword evidence="2" id="KW-0963">Cytoplasm</keyword>
<evidence type="ECO:0008006" key="9">
    <source>
        <dbReference type="Google" id="ProtNLM"/>
    </source>
</evidence>
<organism evidence="7 8">
    <name type="scientific">Penicilliopsis zonata CBS 506.65</name>
    <dbReference type="NCBI Taxonomy" id="1073090"/>
    <lineage>
        <taxon>Eukaryota</taxon>
        <taxon>Fungi</taxon>
        <taxon>Dikarya</taxon>
        <taxon>Ascomycota</taxon>
        <taxon>Pezizomycotina</taxon>
        <taxon>Eurotiomycetes</taxon>
        <taxon>Eurotiomycetidae</taxon>
        <taxon>Eurotiales</taxon>
        <taxon>Aspergillaceae</taxon>
        <taxon>Penicilliopsis</taxon>
    </lineage>
</organism>
<evidence type="ECO:0000313" key="8">
    <source>
        <dbReference type="Proteomes" id="UP000184188"/>
    </source>
</evidence>
<dbReference type="Pfam" id="PF24492">
    <property type="entry name" value="HEAT_ECM29"/>
    <property type="match status" value="1"/>
</dbReference>
<dbReference type="Proteomes" id="UP000184188">
    <property type="component" value="Unassembled WGS sequence"/>
</dbReference>
<evidence type="ECO:0000256" key="2">
    <source>
        <dbReference type="ARBA" id="ARBA00022490"/>
    </source>
</evidence>
<name>A0A1L9SK61_9EURO</name>
<accession>A0A1L9SK61</accession>
<dbReference type="Pfam" id="PF13001">
    <property type="entry name" value="ECM29_N"/>
    <property type="match status" value="1"/>
</dbReference>
<evidence type="ECO:0000259" key="5">
    <source>
        <dbReference type="Pfam" id="PF13001"/>
    </source>
</evidence>
<dbReference type="OrthoDB" id="16066at2759"/>
<feature type="domain" description="Proteasome adapter and scaffold protein ECM29 HEAT-repeat" evidence="6">
    <location>
        <begin position="1317"/>
        <end position="1478"/>
    </location>
</feature>
<dbReference type="Pfam" id="PF23731">
    <property type="entry name" value="ARM_ECM29_C"/>
    <property type="match status" value="1"/>
</dbReference>
<evidence type="ECO:0000256" key="4">
    <source>
        <dbReference type="ARBA" id="ARBA00022942"/>
    </source>
</evidence>
<evidence type="ECO:0000259" key="6">
    <source>
        <dbReference type="Pfam" id="PF24492"/>
    </source>
</evidence>
<dbReference type="InterPro" id="IPR016024">
    <property type="entry name" value="ARM-type_fold"/>
</dbReference>
<dbReference type="GO" id="GO:0036503">
    <property type="term" value="P:ERAD pathway"/>
    <property type="evidence" value="ECO:0007669"/>
    <property type="project" value="TreeGrafter"/>
</dbReference>
<keyword evidence="8" id="KW-1185">Reference proteome</keyword>
<dbReference type="GO" id="GO:0000502">
    <property type="term" value="C:proteasome complex"/>
    <property type="evidence" value="ECO:0007669"/>
    <property type="project" value="UniProtKB-KW"/>
</dbReference>
<sequence length="1869" mass="206560">MSSDTSPASQEARELSLIGKVELRIALADTDAKLQGLLQTYLAPLLLKLASESLAVRNKVIAVCQHINTRIQAPSIQLPVAALLKQFKDQKSQLVRHFDLLYVQQGIDRLGSEARVEVLVPLLQGIADIGTLATQGATVFNLVLRLLPLLKLPPKGSEGDVQLAAKLGLSDQDTDFLSFWFEKLLLLGPAEQGSLTCPGLSPAQYAFLCKGGSISDVWNPAVAGGLNLTETKAIALRFLASGTFTNRRRFIPALIATADANSRIADLGSEMLKRFTPDLEDADVVQELYRLYFGTEGPDGALPTRSPVQVKILTALGKSIRATQESDKVFRLIEEGLLSDAARSSQGLQASKLRTQIFTFTTWVVRMGSPSDIQSVAPKLISGLRGFIESQGWPSPGASAQKLPATDLSLRGLAYESIGILVPKIDFDSQNDPEVDLEYDLIRWLFTSWSADDSGPQIFVSIEQALGSLLNSSSGRLNETLYERLRPFLLHQMDLQPGEDDPVTEFRVVRSPHYAAVRFANRYLPFSDVVGRWIDLLSISFGSDKQNEIVEEGKKGLHPYWYRLLNSNKSNHNATLSAQDQSQNPWYLFPKFDELATYLFGSTESSEKREMLESSSRFKTTLSSSVTFARNILLWEALTTSGECIVEIEQDWDYKLDVLLSSNEQVRLSLKRYLRSSTPDPLLLFLNCALGGLVSGKGQTSQQCGVRFVEICSLTQDALISALVPRALTLKDSIYCNIQEVQDMATRAIGILASHSQFNLASLNEFILESTRLINEWKSAVGETAMKVRGALLGMGYILSRLAYRKILDRVPETQKTQFIEIIFDILDNSRDALLRRAAQTIIGQLSLSNVISPATLGASKWTAVREKLAVDAKSENEIPITTIGFVSLSFSEAEDHASIFNEYLETLYGLHEIRSPEVHFAVGDAMSVAAAGWESKSLVREFDVDREFPTSAIPRTVLSGVCDRVISGCTASKPSLRKASAIWLLALVKNCGHLPEVQGRLRQCQAAFARLLGDRDEIAQESGAQGLGLVYEMGDQDLKDDLVRDLVDSFTAANSNLGGGRVNADTELFEPGALPTGEGSSINTYKDIMNLASEAGDPSLVYRFMSLASNNAIWNNRAAFSKFGISSIFSDSSVNGYLAKNPRIYPKLYRYRFDPNPNVQRSMNGIWQTIVKDPNAVINDHFEGIMEDLLKSMLAGREWRVRQASCAAIADLIQGRQPDRYAKYISEILTKAFKVLDDIKETVRLAALRLCQTVTNSIIRTLETGDTDVKQANAMIEDIIPFLLGDKGMDSSVQEVQGFAVGALIQIIKKSPGSLLRPFVPVILEKFVNSLSSLEPQAVNYIHLNADKYGLTSQEIDKMRLSGIRMSPMMEATERYLIDYLDESNMKELAAKLEDVLRSAVGLPSKVGCSRVLVLLSMKTAFFRPYADRFIQLMTKYVVDRNETVSASYCTSLGYLMRLGSSQSVLKTIEYSKDLYLNAEDASRRAISAEIFLSISKLSNDRFMEFASTALPFVFIAKHDADQHVKESFEKTWQDNVGGSRSISLYLREITGLVSIYLDSPRWAVKHTAALAIADGIKSLDHKIDAPTGELLWPVLETALAGKTWDGKEAVLQAFVKFQQQARQFWQERESIRQAMKTITIREARRTNTVYRPYALRAMGEIAETREDLDLMPEATKIVTGIVDEFSSDSADPMEIDSGNAQKSGSEETLAACVQCLVRCVNPTIVPSTGRLAEYLSDLGSIAERALQQGGRQVQATLFGALQGLLGRLGRWMSMQAPTGLDEVRGAVASLAQRLLFLEVDLSMETVRQERARATVAYLEVCQQAGMGVSEQDRQTIRAWLAVERSESVRRVLGEALAVKSDHVPRGI</sequence>
<dbReference type="STRING" id="1073090.A0A1L9SK61"/>
<keyword evidence="4" id="KW-0647">Proteasome</keyword>
<protein>
    <recommendedName>
        <fullName evidence="9">Proteasome component ECM29</fullName>
    </recommendedName>
</protein>
<dbReference type="PANTHER" id="PTHR23346">
    <property type="entry name" value="TRANSLATIONAL ACTIVATOR GCN1-RELATED"/>
    <property type="match status" value="1"/>
</dbReference>
<evidence type="ECO:0000256" key="3">
    <source>
        <dbReference type="ARBA" id="ARBA00022737"/>
    </source>
</evidence>
<dbReference type="InterPro" id="IPR024372">
    <property type="entry name" value="Ecm29_N"/>
</dbReference>
<dbReference type="VEuPathDB" id="FungiDB:ASPZODRAFT_130907"/>
<dbReference type="EMBL" id="KV878340">
    <property type="protein sequence ID" value="OJJ47444.1"/>
    <property type="molecule type" value="Genomic_DNA"/>
</dbReference>
<evidence type="ECO:0000256" key="1">
    <source>
        <dbReference type="ARBA" id="ARBA00004496"/>
    </source>
</evidence>
<dbReference type="GO" id="GO:0005737">
    <property type="term" value="C:cytoplasm"/>
    <property type="evidence" value="ECO:0007669"/>
    <property type="project" value="UniProtKB-SubCell"/>
</dbReference>
<dbReference type="InterPro" id="IPR055443">
    <property type="entry name" value="HEAT_ECM29"/>
</dbReference>
<dbReference type="RefSeq" id="XP_022581954.1">
    <property type="nucleotide sequence ID" value="XM_022722626.1"/>
</dbReference>
<dbReference type="PANTHER" id="PTHR23346:SF19">
    <property type="entry name" value="PROTEASOME ADAPTER AND SCAFFOLD PROTEIN ECM29"/>
    <property type="match status" value="1"/>
</dbReference>
<gene>
    <name evidence="7" type="ORF">ASPZODRAFT_130907</name>
</gene>
<proteinExistence type="predicted"/>
<dbReference type="GeneID" id="34609091"/>
<evidence type="ECO:0000313" key="7">
    <source>
        <dbReference type="EMBL" id="OJJ47444.1"/>
    </source>
</evidence>
<dbReference type="InterPro" id="IPR011989">
    <property type="entry name" value="ARM-like"/>
</dbReference>
<dbReference type="Gene3D" id="1.25.10.10">
    <property type="entry name" value="Leucine-rich Repeat Variant"/>
    <property type="match status" value="2"/>
</dbReference>
<keyword evidence="3" id="KW-0677">Repeat</keyword>
<feature type="domain" description="Proteasome component Ecm29 N-terminal" evidence="5">
    <location>
        <begin position="18"/>
        <end position="537"/>
    </location>
</feature>
<dbReference type="GO" id="GO:0043248">
    <property type="term" value="P:proteasome assembly"/>
    <property type="evidence" value="ECO:0007669"/>
    <property type="project" value="InterPro"/>
</dbReference>
<dbReference type="SUPFAM" id="SSF48371">
    <property type="entry name" value="ARM repeat"/>
    <property type="match status" value="2"/>
</dbReference>
<reference evidence="8" key="1">
    <citation type="journal article" date="2017" name="Genome Biol.">
        <title>Comparative genomics reveals high biological diversity and specific adaptations in the industrially and medically important fungal genus Aspergillus.</title>
        <authorList>
            <person name="de Vries R.P."/>
            <person name="Riley R."/>
            <person name="Wiebenga A."/>
            <person name="Aguilar-Osorio G."/>
            <person name="Amillis S."/>
            <person name="Uchima C.A."/>
            <person name="Anderluh G."/>
            <person name="Asadollahi M."/>
            <person name="Askin M."/>
            <person name="Barry K."/>
            <person name="Battaglia E."/>
            <person name="Bayram O."/>
            <person name="Benocci T."/>
            <person name="Braus-Stromeyer S.A."/>
            <person name="Caldana C."/>
            <person name="Canovas D."/>
            <person name="Cerqueira G.C."/>
            <person name="Chen F."/>
            <person name="Chen W."/>
            <person name="Choi C."/>
            <person name="Clum A."/>
            <person name="Dos Santos R.A."/>
            <person name="Damasio A.R."/>
            <person name="Diallinas G."/>
            <person name="Emri T."/>
            <person name="Fekete E."/>
            <person name="Flipphi M."/>
            <person name="Freyberg S."/>
            <person name="Gallo A."/>
            <person name="Gournas C."/>
            <person name="Habgood R."/>
            <person name="Hainaut M."/>
            <person name="Harispe M.L."/>
            <person name="Henrissat B."/>
            <person name="Hilden K.S."/>
            <person name="Hope R."/>
            <person name="Hossain A."/>
            <person name="Karabika E."/>
            <person name="Karaffa L."/>
            <person name="Karanyi Z."/>
            <person name="Krasevec N."/>
            <person name="Kuo A."/>
            <person name="Kusch H."/>
            <person name="LaButti K."/>
            <person name="Lagendijk E.L."/>
            <person name="Lapidus A."/>
            <person name="Levasseur A."/>
            <person name="Lindquist E."/>
            <person name="Lipzen A."/>
            <person name="Logrieco A.F."/>
            <person name="MacCabe A."/>
            <person name="Maekelae M.R."/>
            <person name="Malavazi I."/>
            <person name="Melin P."/>
            <person name="Meyer V."/>
            <person name="Mielnichuk N."/>
            <person name="Miskei M."/>
            <person name="Molnar A.P."/>
            <person name="Mule G."/>
            <person name="Ngan C.Y."/>
            <person name="Orejas M."/>
            <person name="Orosz E."/>
            <person name="Ouedraogo J.P."/>
            <person name="Overkamp K.M."/>
            <person name="Park H.-S."/>
            <person name="Perrone G."/>
            <person name="Piumi F."/>
            <person name="Punt P.J."/>
            <person name="Ram A.F."/>
            <person name="Ramon A."/>
            <person name="Rauscher S."/>
            <person name="Record E."/>
            <person name="Riano-Pachon D.M."/>
            <person name="Robert V."/>
            <person name="Roehrig J."/>
            <person name="Ruller R."/>
            <person name="Salamov A."/>
            <person name="Salih N.S."/>
            <person name="Samson R.A."/>
            <person name="Sandor E."/>
            <person name="Sanguinetti M."/>
            <person name="Schuetze T."/>
            <person name="Sepcic K."/>
            <person name="Shelest E."/>
            <person name="Sherlock G."/>
            <person name="Sophianopoulou V."/>
            <person name="Squina F.M."/>
            <person name="Sun H."/>
            <person name="Susca A."/>
            <person name="Todd R.B."/>
            <person name="Tsang A."/>
            <person name="Unkles S.E."/>
            <person name="van de Wiele N."/>
            <person name="van Rossen-Uffink D."/>
            <person name="Oliveira J.V."/>
            <person name="Vesth T.C."/>
            <person name="Visser J."/>
            <person name="Yu J.-H."/>
            <person name="Zhou M."/>
            <person name="Andersen M.R."/>
            <person name="Archer D.B."/>
            <person name="Baker S.E."/>
            <person name="Benoit I."/>
            <person name="Brakhage A.A."/>
            <person name="Braus G.H."/>
            <person name="Fischer R."/>
            <person name="Frisvad J.C."/>
            <person name="Goldman G.H."/>
            <person name="Houbraken J."/>
            <person name="Oakley B."/>
            <person name="Pocsi I."/>
            <person name="Scazzocchio C."/>
            <person name="Seiboth B."/>
            <person name="vanKuyk P.A."/>
            <person name="Wortman J."/>
            <person name="Dyer P.S."/>
            <person name="Grigoriev I.V."/>
        </authorList>
    </citation>
    <scope>NUCLEOTIDE SEQUENCE [LARGE SCALE GENOMIC DNA]</scope>
    <source>
        <strain evidence="8">CBS 506.65</strain>
    </source>
</reference>